<dbReference type="InterPro" id="IPR015422">
    <property type="entry name" value="PyrdxlP-dep_Trfase_small"/>
</dbReference>
<protein>
    <submittedName>
        <fullName evidence="5">Succinyldiaminopimelate transaminase</fullName>
    </submittedName>
</protein>
<dbReference type="CDD" id="cd00609">
    <property type="entry name" value="AAT_like"/>
    <property type="match status" value="1"/>
</dbReference>
<keyword evidence="3" id="KW-0808">Transferase</keyword>
<keyword evidence="2" id="KW-0032">Aminotransferase</keyword>
<dbReference type="InterPro" id="IPR004839">
    <property type="entry name" value="Aminotransferase_I/II_large"/>
</dbReference>
<evidence type="ECO:0000313" key="5">
    <source>
        <dbReference type="EMBL" id="GAA4933265.1"/>
    </source>
</evidence>
<dbReference type="InterPro" id="IPR015424">
    <property type="entry name" value="PyrdxlP-dep_Trfase"/>
</dbReference>
<accession>A0AAV3TYM7</accession>
<comment type="caution">
    <text evidence="5">The sequence shown here is derived from an EMBL/GenBank/DDBJ whole genome shotgun (WGS) entry which is preliminary data.</text>
</comment>
<dbReference type="Proteomes" id="UP001409585">
    <property type="component" value="Unassembled WGS sequence"/>
</dbReference>
<dbReference type="PANTHER" id="PTHR42832:SF3">
    <property type="entry name" value="L-GLUTAMINE--4-(METHYLSULFANYL)-2-OXOBUTANOATE AMINOTRANSFERASE"/>
    <property type="match status" value="1"/>
</dbReference>
<feature type="domain" description="Aminotransferase class I/classII large" evidence="4">
    <location>
        <begin position="32"/>
        <end position="372"/>
    </location>
</feature>
<evidence type="ECO:0000256" key="2">
    <source>
        <dbReference type="ARBA" id="ARBA00022576"/>
    </source>
</evidence>
<keyword evidence="6" id="KW-1185">Reference proteome</keyword>
<dbReference type="SUPFAM" id="SSF53383">
    <property type="entry name" value="PLP-dependent transferases"/>
    <property type="match status" value="1"/>
</dbReference>
<proteinExistence type="predicted"/>
<dbReference type="AlphaFoldDB" id="A0AAV3TYM7"/>
<dbReference type="PANTHER" id="PTHR42832">
    <property type="entry name" value="AMINO ACID AMINOTRANSFERASE"/>
    <property type="match status" value="1"/>
</dbReference>
<dbReference type="GO" id="GO:0009089">
    <property type="term" value="P:lysine biosynthetic process via diaminopimelate"/>
    <property type="evidence" value="ECO:0007669"/>
    <property type="project" value="InterPro"/>
</dbReference>
<gene>
    <name evidence="5" type="primary">dapC</name>
    <name evidence="5" type="ORF">GCM10025791_07380</name>
</gene>
<evidence type="ECO:0000256" key="1">
    <source>
        <dbReference type="ARBA" id="ARBA00001933"/>
    </source>
</evidence>
<evidence type="ECO:0000313" key="6">
    <source>
        <dbReference type="Proteomes" id="UP001409585"/>
    </source>
</evidence>
<dbReference type="Gene3D" id="3.90.1150.10">
    <property type="entry name" value="Aspartate Aminotransferase, domain 1"/>
    <property type="match status" value="1"/>
</dbReference>
<name>A0AAV3TYM7_9ALTE</name>
<dbReference type="InterPro" id="IPR050881">
    <property type="entry name" value="LL-DAP_aminotransferase"/>
</dbReference>
<dbReference type="InterPro" id="IPR015421">
    <property type="entry name" value="PyrdxlP-dep_Trfase_major"/>
</dbReference>
<dbReference type="NCBIfam" id="TIGR03538">
    <property type="entry name" value="DapC_gpp"/>
    <property type="match status" value="1"/>
</dbReference>
<dbReference type="GO" id="GO:0009016">
    <property type="term" value="F:succinyldiaminopimelate transaminase activity"/>
    <property type="evidence" value="ECO:0007669"/>
    <property type="project" value="InterPro"/>
</dbReference>
<dbReference type="RefSeq" id="WP_345417249.1">
    <property type="nucleotide sequence ID" value="NZ_AP031496.1"/>
</dbReference>
<dbReference type="Gene3D" id="3.40.640.10">
    <property type="entry name" value="Type I PLP-dependent aspartate aminotransferase-like (Major domain)"/>
    <property type="match status" value="1"/>
</dbReference>
<dbReference type="EMBL" id="BAABLX010000007">
    <property type="protein sequence ID" value="GAA4933265.1"/>
    <property type="molecule type" value="Genomic_DNA"/>
</dbReference>
<dbReference type="GO" id="GO:0030170">
    <property type="term" value="F:pyridoxal phosphate binding"/>
    <property type="evidence" value="ECO:0007669"/>
    <property type="project" value="InterPro"/>
</dbReference>
<dbReference type="Pfam" id="PF00155">
    <property type="entry name" value="Aminotran_1_2"/>
    <property type="match status" value="1"/>
</dbReference>
<sequence>MNPDIQALHSYPFEKQAQLKTGITPPADRAHIALSIGEPKHPAPQFALDAFSNAMAGFGAYPATGGTPELKKAIAEWAIQRYQLSALAAHQILPVNGTREALFAFAQAVVDRSKNPLVLMPNPFYQIYEGAAILAGAEPYYLNCTADNHYLPDYSAVPDSVWQRCQLLYICNPGNPTGAVMPKSQLKELLNLAEKFDFIIASDECYSEIYFDSPPTGLLSVCEEMGNHAYQRCVVFQSLSKRSNLPGLRSGFVAGDEAIIKSFLLYRTYHGSAMPLPTQAASIAAWQDEHHVQDNRAQYRQKFEQVLPVLQQALPVTQPDAAFFFWAQTPICDQKFTQALFAAENVTVLPGSYLARQAHGLNPGANHVRMALVAEVDQCLEAAHRIVRFAASLG</sequence>
<organism evidence="5 6">
    <name type="scientific">Halioxenophilus aromaticivorans</name>
    <dbReference type="NCBI Taxonomy" id="1306992"/>
    <lineage>
        <taxon>Bacteria</taxon>
        <taxon>Pseudomonadati</taxon>
        <taxon>Pseudomonadota</taxon>
        <taxon>Gammaproteobacteria</taxon>
        <taxon>Alteromonadales</taxon>
        <taxon>Alteromonadaceae</taxon>
        <taxon>Halioxenophilus</taxon>
    </lineage>
</organism>
<evidence type="ECO:0000256" key="3">
    <source>
        <dbReference type="ARBA" id="ARBA00022679"/>
    </source>
</evidence>
<reference evidence="6" key="1">
    <citation type="journal article" date="2019" name="Int. J. Syst. Evol. Microbiol.">
        <title>The Global Catalogue of Microorganisms (GCM) 10K type strain sequencing project: providing services to taxonomists for standard genome sequencing and annotation.</title>
        <authorList>
            <consortium name="The Broad Institute Genomics Platform"/>
            <consortium name="The Broad Institute Genome Sequencing Center for Infectious Disease"/>
            <person name="Wu L."/>
            <person name="Ma J."/>
        </authorList>
    </citation>
    <scope>NUCLEOTIDE SEQUENCE [LARGE SCALE GENOMIC DNA]</scope>
    <source>
        <strain evidence="6">JCM 19134</strain>
    </source>
</reference>
<evidence type="ECO:0000259" key="4">
    <source>
        <dbReference type="Pfam" id="PF00155"/>
    </source>
</evidence>
<dbReference type="InterPro" id="IPR019878">
    <property type="entry name" value="DapC_beta/gammaproteobac"/>
</dbReference>
<comment type="cofactor">
    <cofactor evidence="1">
        <name>pyridoxal 5'-phosphate</name>
        <dbReference type="ChEBI" id="CHEBI:597326"/>
    </cofactor>
</comment>